<protein>
    <recommendedName>
        <fullName evidence="3">Protein kinase domain-containing protein</fullName>
    </recommendedName>
</protein>
<evidence type="ECO:0000313" key="1">
    <source>
        <dbReference type="EMBL" id="KAK6338044.1"/>
    </source>
</evidence>
<name>A0AAV9UB94_9PEZI</name>
<reference evidence="1 2" key="1">
    <citation type="submission" date="2019-10" db="EMBL/GenBank/DDBJ databases">
        <authorList>
            <person name="Palmer J.M."/>
        </authorList>
    </citation>
    <scope>NUCLEOTIDE SEQUENCE [LARGE SCALE GENOMIC DNA]</scope>
    <source>
        <strain evidence="1 2">TWF696</strain>
    </source>
</reference>
<comment type="caution">
    <text evidence="1">The sequence shown here is derived from an EMBL/GenBank/DDBJ whole genome shotgun (WGS) entry which is preliminary data.</text>
</comment>
<proteinExistence type="predicted"/>
<dbReference type="AlphaFoldDB" id="A0AAV9UB94"/>
<dbReference type="InterPro" id="IPR011009">
    <property type="entry name" value="Kinase-like_dom_sf"/>
</dbReference>
<dbReference type="PANTHER" id="PTHR37171:SF1">
    <property type="entry name" value="SERINE_THREONINE-PROTEIN KINASE YRZF-RELATED"/>
    <property type="match status" value="1"/>
</dbReference>
<sequence length="468" mass="52720">MRLLQFIERHAAVVCKKPLLVSKTPIGGAVTLPERPLLVGAKLRKWNHFELHLRRTLDFRNNDDPPGLQLDEAALENALAAKIKIKSDKGLRELAKLTLEEPCANVMSYITGADTPLSFQDRFNGPGIEIGYPDRILAFPHDLDGKQNRWARLPVLYKPPWEISLKNVLENFNERRFHGDESKLVKAVNQLVTYMAYNDLSVGILSNVHTTVAFRVSQIPYHKCTYQSRATETIVECSPPIHWRGEGLESPLAAYIYLALITYQNTVLGRETVELRLKTKKKLPEPLPGMKEREIDKLISHMVTPLAKKHATTIRGRIMEGETGHSIPAVFKVYDLSSKAANRAFEREQEMYEKLSNVQEKAVPKLYFANPARGVLGVMAFEDCGEPLTEWTPENIGHARRALENVHKHDVLHRDVGMHSFVVNPDSRYPVRLVGFGGAKARGLEGPEVLLDEMGDFMRLISAQPGSS</sequence>
<accession>A0AAV9UB94</accession>
<dbReference type="SUPFAM" id="SSF56112">
    <property type="entry name" value="Protein kinase-like (PK-like)"/>
    <property type="match status" value="1"/>
</dbReference>
<evidence type="ECO:0000313" key="2">
    <source>
        <dbReference type="Proteomes" id="UP001375240"/>
    </source>
</evidence>
<dbReference type="InterPro" id="IPR052396">
    <property type="entry name" value="Meiotic_Drive_Suppr_Kinase"/>
</dbReference>
<gene>
    <name evidence="1" type="ORF">TWF696_001515</name>
</gene>
<dbReference type="PANTHER" id="PTHR37171">
    <property type="entry name" value="SERINE/THREONINE-PROTEIN KINASE YRZF-RELATED"/>
    <property type="match status" value="1"/>
</dbReference>
<keyword evidence="2" id="KW-1185">Reference proteome</keyword>
<dbReference type="Proteomes" id="UP001375240">
    <property type="component" value="Unassembled WGS sequence"/>
</dbReference>
<dbReference type="EMBL" id="JAVHNQ010000010">
    <property type="protein sequence ID" value="KAK6338044.1"/>
    <property type="molecule type" value="Genomic_DNA"/>
</dbReference>
<evidence type="ECO:0008006" key="3">
    <source>
        <dbReference type="Google" id="ProtNLM"/>
    </source>
</evidence>
<organism evidence="1 2">
    <name type="scientific">Orbilia brochopaga</name>
    <dbReference type="NCBI Taxonomy" id="3140254"/>
    <lineage>
        <taxon>Eukaryota</taxon>
        <taxon>Fungi</taxon>
        <taxon>Dikarya</taxon>
        <taxon>Ascomycota</taxon>
        <taxon>Pezizomycotina</taxon>
        <taxon>Orbiliomycetes</taxon>
        <taxon>Orbiliales</taxon>
        <taxon>Orbiliaceae</taxon>
        <taxon>Orbilia</taxon>
    </lineage>
</organism>